<dbReference type="GO" id="GO:0019442">
    <property type="term" value="P:L-tryptophan catabolic process to acetyl-CoA"/>
    <property type="evidence" value="ECO:0007669"/>
    <property type="project" value="TreeGrafter"/>
</dbReference>
<dbReference type="PANTHER" id="PTHR10138:SF0">
    <property type="entry name" value="TRYPTOPHAN 2,3-DIOXYGENASE"/>
    <property type="match status" value="1"/>
</dbReference>
<dbReference type="SUPFAM" id="SSF140959">
    <property type="entry name" value="Indolic compounds 2,3-dioxygenase-like"/>
    <property type="match status" value="1"/>
</dbReference>
<dbReference type="Pfam" id="PF03301">
    <property type="entry name" value="Trp_dioxygenase"/>
    <property type="match status" value="1"/>
</dbReference>
<proteinExistence type="predicted"/>
<dbReference type="InterPro" id="IPR004981">
    <property type="entry name" value="Trp_2_3_dOase"/>
</dbReference>
<reference evidence="1 2" key="1">
    <citation type="submission" date="2019-11" db="EMBL/GenBank/DDBJ databases">
        <title>Genome sequences of 17 halophilic strains isolated from different environments.</title>
        <authorList>
            <person name="Furrow R.E."/>
        </authorList>
    </citation>
    <scope>NUCLEOTIDE SEQUENCE [LARGE SCALE GENOMIC DNA]</scope>
    <source>
        <strain evidence="1 2">22514_16_FS</strain>
    </source>
</reference>
<organism evidence="1 2">
    <name type="scientific">Pontibacillus yanchengensis</name>
    <dbReference type="NCBI Taxonomy" id="462910"/>
    <lineage>
        <taxon>Bacteria</taxon>
        <taxon>Bacillati</taxon>
        <taxon>Bacillota</taxon>
        <taxon>Bacilli</taxon>
        <taxon>Bacillales</taxon>
        <taxon>Bacillaceae</taxon>
        <taxon>Pontibacillus</taxon>
    </lineage>
</organism>
<dbReference type="PANTHER" id="PTHR10138">
    <property type="entry name" value="TRYPTOPHAN 2,3-DIOXYGENASE"/>
    <property type="match status" value="1"/>
</dbReference>
<dbReference type="OrthoDB" id="9776847at2"/>
<dbReference type="GO" id="GO:0046872">
    <property type="term" value="F:metal ion binding"/>
    <property type="evidence" value="ECO:0007669"/>
    <property type="project" value="InterPro"/>
</dbReference>
<dbReference type="Proteomes" id="UP000468638">
    <property type="component" value="Unassembled WGS sequence"/>
</dbReference>
<accession>A0A6I4ZWK5</accession>
<gene>
    <name evidence="1" type="ORF">GLW05_13335</name>
</gene>
<evidence type="ECO:0000313" key="2">
    <source>
        <dbReference type="Proteomes" id="UP000468638"/>
    </source>
</evidence>
<dbReference type="GO" id="GO:0020037">
    <property type="term" value="F:heme binding"/>
    <property type="evidence" value="ECO:0007669"/>
    <property type="project" value="InterPro"/>
</dbReference>
<dbReference type="EMBL" id="WMEQ01000010">
    <property type="protein sequence ID" value="MYL34575.1"/>
    <property type="molecule type" value="Genomic_DNA"/>
</dbReference>
<sequence>MNYYKKENKTDYETYIQTEELLTLQKPEQDLSCQDELTFQTIHQIAELHFKLMIQYMHIAHNHMTNGEVEAATEQIRRVNMHLDHLPNVFDMVKVISPNDYHTIRLALGQGSGQDSPGFNEVLRLGPTLWEPFERILQKNNLTPLAIQQQPESYPRLFHLMQALIRFDENFQSFRHQHLQLVRRMIGLHTNSLKGIPAQMLEKGVKYEFFPKLWESICELTDWTGSSYNTKPLDKN</sequence>
<dbReference type="GO" id="GO:0004833">
    <property type="term" value="F:L-tryptophan 2,3-dioxygenase activity"/>
    <property type="evidence" value="ECO:0007669"/>
    <property type="project" value="InterPro"/>
</dbReference>
<protein>
    <submittedName>
        <fullName evidence="1">Tryptophan 2,3-dioxygenase</fullName>
    </submittedName>
</protein>
<name>A0A6I4ZWK5_9BACI</name>
<evidence type="ECO:0000313" key="1">
    <source>
        <dbReference type="EMBL" id="MYL34575.1"/>
    </source>
</evidence>
<comment type="caution">
    <text evidence="1">The sequence shown here is derived from an EMBL/GenBank/DDBJ whole genome shotgun (WGS) entry which is preliminary data.</text>
</comment>
<keyword evidence="1" id="KW-0560">Oxidoreductase</keyword>
<dbReference type="GO" id="GO:0019441">
    <property type="term" value="P:L-tryptophan catabolic process to kynurenine"/>
    <property type="evidence" value="ECO:0007669"/>
    <property type="project" value="InterPro"/>
</dbReference>
<dbReference type="InterPro" id="IPR037217">
    <property type="entry name" value="Trp/Indoleamine_2_3_dOase-like"/>
</dbReference>
<dbReference type="RefSeq" id="WP_160849238.1">
    <property type="nucleotide sequence ID" value="NZ_WMEQ01000010.1"/>
</dbReference>
<dbReference type="Gene3D" id="1.20.58.480">
    <property type="match status" value="2"/>
</dbReference>
<dbReference type="AlphaFoldDB" id="A0A6I4ZWK5"/>
<keyword evidence="1" id="KW-0223">Dioxygenase</keyword>